<evidence type="ECO:0000313" key="3">
    <source>
        <dbReference type="EMBL" id="MFC4957233.1"/>
    </source>
</evidence>
<gene>
    <name evidence="3" type="ORF">ACFPFX_13145</name>
</gene>
<feature type="region of interest" description="Disordered" evidence="1">
    <location>
        <begin position="35"/>
        <end position="72"/>
    </location>
</feature>
<organism evidence="3 4">
    <name type="scientific">Streptomyces mauvecolor</name>
    <dbReference type="NCBI Taxonomy" id="58345"/>
    <lineage>
        <taxon>Bacteria</taxon>
        <taxon>Bacillati</taxon>
        <taxon>Actinomycetota</taxon>
        <taxon>Actinomycetes</taxon>
        <taxon>Kitasatosporales</taxon>
        <taxon>Streptomycetaceae</taxon>
        <taxon>Streptomyces</taxon>
    </lineage>
</organism>
<evidence type="ECO:0000313" key="4">
    <source>
        <dbReference type="Proteomes" id="UP001595834"/>
    </source>
</evidence>
<reference evidence="4" key="1">
    <citation type="journal article" date="2019" name="Int. J. Syst. Evol. Microbiol.">
        <title>The Global Catalogue of Microorganisms (GCM) 10K type strain sequencing project: providing services to taxonomists for standard genome sequencing and annotation.</title>
        <authorList>
            <consortium name="The Broad Institute Genomics Platform"/>
            <consortium name="The Broad Institute Genome Sequencing Center for Infectious Disease"/>
            <person name="Wu L."/>
            <person name="Ma J."/>
        </authorList>
    </citation>
    <scope>NUCLEOTIDE SEQUENCE [LARGE SCALE GENOMIC DNA]</scope>
    <source>
        <strain evidence="4">CCM 7224</strain>
    </source>
</reference>
<proteinExistence type="predicted"/>
<evidence type="ECO:0000256" key="2">
    <source>
        <dbReference type="SAM" id="Phobius"/>
    </source>
</evidence>
<feature type="transmembrane region" description="Helical" evidence="2">
    <location>
        <begin position="12"/>
        <end position="32"/>
    </location>
</feature>
<sequence>MTPTSPAKPRRSPWLLLVLPLLPLIVLLRLLLRRRTPDGSGPGGPPPAGVREPRRPRPGPPAATVAAPVPGE</sequence>
<feature type="compositionally biased region" description="Low complexity" evidence="1">
    <location>
        <begin position="62"/>
        <end position="72"/>
    </location>
</feature>
<dbReference type="EMBL" id="JBHSIZ010000016">
    <property type="protein sequence ID" value="MFC4957233.1"/>
    <property type="molecule type" value="Genomic_DNA"/>
</dbReference>
<keyword evidence="2" id="KW-0472">Membrane</keyword>
<name>A0ABV9UL10_9ACTN</name>
<keyword evidence="2" id="KW-1133">Transmembrane helix</keyword>
<comment type="caution">
    <text evidence="3">The sequence shown here is derived from an EMBL/GenBank/DDBJ whole genome shotgun (WGS) entry which is preliminary data.</text>
</comment>
<protein>
    <submittedName>
        <fullName evidence="3">Uncharacterized protein</fullName>
    </submittedName>
</protein>
<dbReference type="RefSeq" id="WP_344377538.1">
    <property type="nucleotide sequence ID" value="NZ_BAAASQ010000018.1"/>
</dbReference>
<accession>A0ABV9UL10</accession>
<dbReference type="Proteomes" id="UP001595834">
    <property type="component" value="Unassembled WGS sequence"/>
</dbReference>
<keyword evidence="4" id="KW-1185">Reference proteome</keyword>
<keyword evidence="2" id="KW-0812">Transmembrane</keyword>
<evidence type="ECO:0000256" key="1">
    <source>
        <dbReference type="SAM" id="MobiDB-lite"/>
    </source>
</evidence>